<dbReference type="PANTHER" id="PTHR23004">
    <property type="entry name" value="DOUBLECORTIN DOMAIN CONTAINING 2"/>
    <property type="match status" value="1"/>
</dbReference>
<comment type="caution">
    <text evidence="1">The sequence shown here is derived from an EMBL/GenBank/DDBJ whole genome shotgun (WGS) entry which is preliminary data.</text>
</comment>
<dbReference type="STRING" id="1246581.A0A2H9TIL7"/>
<dbReference type="PANTHER" id="PTHR23004:SF7">
    <property type="entry name" value="DUF924-DOMAIN-CONTAINING PROTEIN"/>
    <property type="match status" value="1"/>
</dbReference>
<name>A0A2H9TIL7_9FUNG</name>
<protein>
    <submittedName>
        <fullName evidence="1">Putative transmembrane protein</fullName>
    </submittedName>
</protein>
<keyword evidence="1" id="KW-0472">Membrane</keyword>
<keyword evidence="1" id="KW-0812">Transmembrane</keyword>
<dbReference type="Gene3D" id="1.20.58.320">
    <property type="entry name" value="TPR-like"/>
    <property type="match status" value="1"/>
</dbReference>
<evidence type="ECO:0000313" key="2">
    <source>
        <dbReference type="Proteomes" id="UP000240830"/>
    </source>
</evidence>
<dbReference type="Gene3D" id="1.25.40.10">
    <property type="entry name" value="Tetratricopeptide repeat domain"/>
    <property type="match status" value="1"/>
</dbReference>
<sequence length="197" mass="22622">MSTARSSLTRRVFDFWFGEASVDAEIRSQFLQDVESTVESTAKFESLQLDPQDALAGTILLDQFTRNMFRDSPRMFAHDPLALQLARVAVKKGFDMQISHPLMRTFFYMPFMHSEDLVAQDEGMELFQKAFTIEPEESPYKENLAGNISYMKRHRDIIAKFGRFPHRNENLGRTSTAEETAFLTGGGDTFDSRQNKK</sequence>
<dbReference type="Pfam" id="PF06041">
    <property type="entry name" value="DUF924"/>
    <property type="match status" value="1"/>
</dbReference>
<dbReference type="EMBL" id="MTSL01000169">
    <property type="protein sequence ID" value="PJF17586.1"/>
    <property type="molecule type" value="Genomic_DNA"/>
</dbReference>
<organism evidence="1 2">
    <name type="scientific">Paramicrosporidium saccamoebae</name>
    <dbReference type="NCBI Taxonomy" id="1246581"/>
    <lineage>
        <taxon>Eukaryota</taxon>
        <taxon>Fungi</taxon>
        <taxon>Fungi incertae sedis</taxon>
        <taxon>Cryptomycota</taxon>
        <taxon>Cryptomycota incertae sedis</taxon>
        <taxon>Paramicrosporidium</taxon>
    </lineage>
</organism>
<evidence type="ECO:0000313" key="1">
    <source>
        <dbReference type="EMBL" id="PJF17586.1"/>
    </source>
</evidence>
<dbReference type="InterPro" id="IPR011990">
    <property type="entry name" value="TPR-like_helical_dom_sf"/>
</dbReference>
<dbReference type="SUPFAM" id="SSF48452">
    <property type="entry name" value="TPR-like"/>
    <property type="match status" value="1"/>
</dbReference>
<dbReference type="OrthoDB" id="414698at2759"/>
<keyword evidence="2" id="KW-1185">Reference proteome</keyword>
<reference evidence="1 2" key="1">
    <citation type="submission" date="2016-10" db="EMBL/GenBank/DDBJ databases">
        <title>The genome of Paramicrosporidium saccamoebae is the missing link in understanding Cryptomycota and Microsporidia evolution.</title>
        <authorList>
            <person name="Quandt C.A."/>
            <person name="Beaudet D."/>
            <person name="Corsaro D."/>
            <person name="Michel R."/>
            <person name="Corradi N."/>
            <person name="James T."/>
        </authorList>
    </citation>
    <scope>NUCLEOTIDE SEQUENCE [LARGE SCALE GENOMIC DNA]</scope>
    <source>
        <strain evidence="1 2">KSL3</strain>
    </source>
</reference>
<gene>
    <name evidence="1" type="ORF">PSACC_02598</name>
</gene>
<dbReference type="AlphaFoldDB" id="A0A2H9TIL7"/>
<dbReference type="InterPro" id="IPR010323">
    <property type="entry name" value="DUF924"/>
</dbReference>
<accession>A0A2H9TIL7</accession>
<dbReference type="Proteomes" id="UP000240830">
    <property type="component" value="Unassembled WGS sequence"/>
</dbReference>
<proteinExistence type="predicted"/>